<evidence type="ECO:0008006" key="6">
    <source>
        <dbReference type="Google" id="ProtNLM"/>
    </source>
</evidence>
<feature type="region of interest" description="Disordered" evidence="3">
    <location>
        <begin position="434"/>
        <end position="458"/>
    </location>
</feature>
<evidence type="ECO:0000256" key="1">
    <source>
        <dbReference type="ARBA" id="ARBA00022741"/>
    </source>
</evidence>
<keyword evidence="5" id="KW-1185">Reference proteome</keyword>
<proteinExistence type="predicted"/>
<dbReference type="PANTHER" id="PTHR43384">
    <property type="entry name" value="SEPTUM SITE-DETERMINING PROTEIN MIND HOMOLOG, CHLOROPLASTIC-RELATED"/>
    <property type="match status" value="1"/>
</dbReference>
<feature type="compositionally biased region" description="Basic residues" evidence="3">
    <location>
        <begin position="440"/>
        <end position="449"/>
    </location>
</feature>
<feature type="compositionally biased region" description="Polar residues" evidence="3">
    <location>
        <begin position="141"/>
        <end position="153"/>
    </location>
</feature>
<dbReference type="GO" id="GO:0016887">
    <property type="term" value="F:ATP hydrolysis activity"/>
    <property type="evidence" value="ECO:0007669"/>
    <property type="project" value="TreeGrafter"/>
</dbReference>
<evidence type="ECO:0000313" key="5">
    <source>
        <dbReference type="Proteomes" id="UP000002026"/>
    </source>
</evidence>
<dbReference type="GO" id="GO:0051782">
    <property type="term" value="P:negative regulation of cell division"/>
    <property type="evidence" value="ECO:0007669"/>
    <property type="project" value="TreeGrafter"/>
</dbReference>
<accession>C7N840</accession>
<dbReference type="GO" id="GO:0005829">
    <property type="term" value="C:cytosol"/>
    <property type="evidence" value="ECO:0007669"/>
    <property type="project" value="TreeGrafter"/>
</dbReference>
<evidence type="ECO:0000256" key="3">
    <source>
        <dbReference type="SAM" id="MobiDB-lite"/>
    </source>
</evidence>
<evidence type="ECO:0000256" key="2">
    <source>
        <dbReference type="ARBA" id="ARBA00022840"/>
    </source>
</evidence>
<evidence type="ECO:0000313" key="4">
    <source>
        <dbReference type="EMBL" id="ACV23075.1"/>
    </source>
</evidence>
<dbReference type="HOGENOM" id="CLU_545990_0_0_11"/>
<dbReference type="KEGG" id="shi:Shel_20630"/>
<organism evidence="4 5">
    <name type="scientific">Slackia heliotrinireducens (strain ATCC 29202 / DSM 20476 / NCTC 11029 / RHS 1)</name>
    <name type="common">Peptococcus heliotrinreducens</name>
    <dbReference type="NCBI Taxonomy" id="471855"/>
    <lineage>
        <taxon>Bacteria</taxon>
        <taxon>Bacillati</taxon>
        <taxon>Actinomycetota</taxon>
        <taxon>Coriobacteriia</taxon>
        <taxon>Eggerthellales</taxon>
        <taxon>Eggerthellaceae</taxon>
        <taxon>Slackia</taxon>
    </lineage>
</organism>
<dbReference type="RefSeq" id="WP_012799176.1">
    <property type="nucleotide sequence ID" value="NC_013165.1"/>
</dbReference>
<dbReference type="eggNOG" id="COG4963">
    <property type="taxonomic scope" value="Bacteria"/>
</dbReference>
<keyword evidence="1" id="KW-0547">Nucleotide-binding</keyword>
<dbReference type="Proteomes" id="UP000002026">
    <property type="component" value="Chromosome"/>
</dbReference>
<protein>
    <recommendedName>
        <fullName evidence="6">ATPase involved in chromosome partitioning</fullName>
    </recommendedName>
</protein>
<dbReference type="InterPro" id="IPR050625">
    <property type="entry name" value="ParA/MinD_ATPase"/>
</dbReference>
<dbReference type="GO" id="GO:0005524">
    <property type="term" value="F:ATP binding"/>
    <property type="evidence" value="ECO:0007669"/>
    <property type="project" value="UniProtKB-KW"/>
</dbReference>
<feature type="region of interest" description="Disordered" evidence="3">
    <location>
        <begin position="124"/>
        <end position="176"/>
    </location>
</feature>
<dbReference type="PANTHER" id="PTHR43384:SF6">
    <property type="entry name" value="SEPTUM SITE-DETERMINING PROTEIN MIND HOMOLOG, CHLOROPLASTIC"/>
    <property type="match status" value="1"/>
</dbReference>
<gene>
    <name evidence="4" type="ordered locus">Shel_20630</name>
</gene>
<reference evidence="4 5" key="1">
    <citation type="journal article" date="2009" name="Stand. Genomic Sci.">
        <title>Complete genome sequence of Slackia heliotrinireducens type strain (RHS 1).</title>
        <authorList>
            <person name="Pukall R."/>
            <person name="Lapidus A."/>
            <person name="Nolan M."/>
            <person name="Copeland A."/>
            <person name="Glavina Del Rio T."/>
            <person name="Lucas S."/>
            <person name="Chen F."/>
            <person name="Tice H."/>
            <person name="Cheng J.F."/>
            <person name="Chertkov O."/>
            <person name="Bruce D."/>
            <person name="Goodwin L."/>
            <person name="Kuske C."/>
            <person name="Brettin T."/>
            <person name="Detter J.C."/>
            <person name="Han C."/>
            <person name="Pitluck S."/>
            <person name="Pati A."/>
            <person name="Mavrommatis K."/>
            <person name="Ivanova N."/>
            <person name="Ovchinnikova G."/>
            <person name="Chen A."/>
            <person name="Palaniappan K."/>
            <person name="Schneider S."/>
            <person name="Rohde M."/>
            <person name="Chain P."/>
            <person name="D'haeseleer P."/>
            <person name="Goker M."/>
            <person name="Bristow J."/>
            <person name="Eisen J.A."/>
            <person name="Markowitz V."/>
            <person name="Kyrpides N.C."/>
            <person name="Klenk H.P."/>
            <person name="Hugenholtz P."/>
        </authorList>
    </citation>
    <scope>NUCLEOTIDE SEQUENCE [LARGE SCALE GENOMIC DNA]</scope>
    <source>
        <strain evidence="5">ATCC 29202 / DSM 20476 / NCTC 11029 / RHS 1</strain>
    </source>
</reference>
<dbReference type="GO" id="GO:0009898">
    <property type="term" value="C:cytoplasmic side of plasma membrane"/>
    <property type="evidence" value="ECO:0007669"/>
    <property type="project" value="TreeGrafter"/>
</dbReference>
<sequence>MGLEGENVLSLPWLACASTAQECRDTCGRNPQATEAWVVSCDDMSPINLAAALKRDNPARSVRLVSFEQNGSLASRASAAGIDTLYDERAFATAYATVKKRAMLLAPAAKTTVIPSVSAQMPKQQRVVQAPPSEPAVKVSQPATKSASGSQSRVPLVTGTASVRPPAKVAPQPSGRLMPPVKWPQIAPPAGVEAGTVVSVVSASGGCGKSSFAAVFALRCCRRGLSVAVVDADLQFGDMAYLLGAKKPLGMDEAALHPHSVSALSSDKGSGRPVVIAPPERVEDSEWAAAALVPIIRTLQKTFDVVLVNTGAFWNDVQPQIIEASDAVLFMLGQRTSSLRATVRAVELCTRMGLATSSFVFLIGRYTRTGMVSTVDVSCALRGAKAMPVGDGGREVEELLDSGYADELARSKNPLCSAADDAITAVVPALGGHAEEKGKAGKRQHRKWFGRRESSGTV</sequence>
<dbReference type="EMBL" id="CP001684">
    <property type="protein sequence ID" value="ACV23075.1"/>
    <property type="molecule type" value="Genomic_DNA"/>
</dbReference>
<dbReference type="InterPro" id="IPR027417">
    <property type="entry name" value="P-loop_NTPase"/>
</dbReference>
<dbReference type="STRING" id="471855.Shel_20630"/>
<name>C7N840_SLAHD</name>
<dbReference type="InterPro" id="IPR033756">
    <property type="entry name" value="YlxH/NBP35"/>
</dbReference>
<dbReference type="Gene3D" id="3.40.50.300">
    <property type="entry name" value="P-loop containing nucleotide triphosphate hydrolases"/>
    <property type="match status" value="1"/>
</dbReference>
<dbReference type="AlphaFoldDB" id="C7N840"/>
<dbReference type="Pfam" id="PF10609">
    <property type="entry name" value="ParA"/>
    <property type="match status" value="1"/>
</dbReference>
<keyword evidence="2" id="KW-0067">ATP-binding</keyword>
<dbReference type="SUPFAM" id="SSF52540">
    <property type="entry name" value="P-loop containing nucleoside triphosphate hydrolases"/>
    <property type="match status" value="1"/>
</dbReference>